<keyword evidence="3" id="KW-0560">Oxidoreductase</keyword>
<dbReference type="OrthoDB" id="153074at2759"/>
<protein>
    <submittedName>
        <fullName evidence="5">NAD(P)-binding protein</fullName>
    </submittedName>
</protein>
<dbReference type="PRINTS" id="PR00081">
    <property type="entry name" value="GDHRDH"/>
</dbReference>
<proteinExistence type="inferred from homology"/>
<dbReference type="InterPro" id="IPR036291">
    <property type="entry name" value="NAD(P)-bd_dom_sf"/>
</dbReference>
<dbReference type="Pfam" id="PF00106">
    <property type="entry name" value="adh_short"/>
    <property type="match status" value="1"/>
</dbReference>
<evidence type="ECO:0000313" key="5">
    <source>
        <dbReference type="EMBL" id="KAF2396198.1"/>
    </source>
</evidence>
<name>A0A6G1HJF7_9PEZI</name>
<dbReference type="PANTHER" id="PTHR43008">
    <property type="entry name" value="BENZIL REDUCTASE"/>
    <property type="match status" value="1"/>
</dbReference>
<dbReference type="InterPro" id="IPR057326">
    <property type="entry name" value="KR_dom"/>
</dbReference>
<dbReference type="FunFam" id="3.40.50.720:FF:000281">
    <property type="entry name" value="Uncharacterized oxidoreductase YIR035C"/>
    <property type="match status" value="1"/>
</dbReference>
<dbReference type="PANTHER" id="PTHR43008:SF8">
    <property type="entry name" value="BENZIL REDUCTASE ((S)-BENZOIN FORMING) IRC24"/>
    <property type="match status" value="1"/>
</dbReference>
<accession>A0A6G1HJF7</accession>
<evidence type="ECO:0000256" key="1">
    <source>
        <dbReference type="ARBA" id="ARBA00006484"/>
    </source>
</evidence>
<feature type="domain" description="Ketoreductase" evidence="4">
    <location>
        <begin position="6"/>
        <end position="185"/>
    </location>
</feature>
<reference evidence="5" key="1">
    <citation type="journal article" date="2020" name="Stud. Mycol.">
        <title>101 Dothideomycetes genomes: a test case for predicting lifestyles and emergence of pathogens.</title>
        <authorList>
            <person name="Haridas S."/>
            <person name="Albert R."/>
            <person name="Binder M."/>
            <person name="Bloem J."/>
            <person name="Labutti K."/>
            <person name="Salamov A."/>
            <person name="Andreopoulos B."/>
            <person name="Baker S."/>
            <person name="Barry K."/>
            <person name="Bills G."/>
            <person name="Bluhm B."/>
            <person name="Cannon C."/>
            <person name="Castanera R."/>
            <person name="Culley D."/>
            <person name="Daum C."/>
            <person name="Ezra D."/>
            <person name="Gonzalez J."/>
            <person name="Henrissat B."/>
            <person name="Kuo A."/>
            <person name="Liang C."/>
            <person name="Lipzen A."/>
            <person name="Lutzoni F."/>
            <person name="Magnuson J."/>
            <person name="Mondo S."/>
            <person name="Nolan M."/>
            <person name="Ohm R."/>
            <person name="Pangilinan J."/>
            <person name="Park H.-J."/>
            <person name="Ramirez L."/>
            <person name="Alfaro M."/>
            <person name="Sun H."/>
            <person name="Tritt A."/>
            <person name="Yoshinaga Y."/>
            <person name="Zwiers L.-H."/>
            <person name="Turgeon B."/>
            <person name="Goodwin S."/>
            <person name="Spatafora J."/>
            <person name="Crous P."/>
            <person name="Grigoriev I."/>
        </authorList>
    </citation>
    <scope>NUCLEOTIDE SEQUENCE</scope>
    <source>
        <strain evidence="5">CBS 262.69</strain>
    </source>
</reference>
<dbReference type="CDD" id="cd05367">
    <property type="entry name" value="SPR-like_SDR_c"/>
    <property type="match status" value="1"/>
</dbReference>
<keyword evidence="6" id="KW-1185">Reference proteome</keyword>
<dbReference type="PROSITE" id="PS00061">
    <property type="entry name" value="ADH_SHORT"/>
    <property type="match status" value="1"/>
</dbReference>
<sequence length="254" mass="27580">MAAQGKVIIVTGASRGIGLAIAEYLLQKQNRLVVVARTKQPLEELERKYPNQVAPLAGDFSDFSLGKKAVDLAKSTWNQLDGLVVNHGTLSPVKRIADSSAEDWRAGFDTNFFSAVAIVKAALPDLRVSKGRIVFTSSGAATGAYVGWGPYGASKAAMNHLTLTLASEEPDVTSISIRPGVVDTAMQQDLREFHHKSMDSEEVQKFFNLKSSNQLLRPEQPGHVMAKLVLDAPRDLSGRFISWNDPALSAFQES</sequence>
<comment type="similarity">
    <text evidence="1">Belongs to the short-chain dehydrogenases/reductases (SDR) family.</text>
</comment>
<organism evidence="5 6">
    <name type="scientific">Trichodelitschia bisporula</name>
    <dbReference type="NCBI Taxonomy" id="703511"/>
    <lineage>
        <taxon>Eukaryota</taxon>
        <taxon>Fungi</taxon>
        <taxon>Dikarya</taxon>
        <taxon>Ascomycota</taxon>
        <taxon>Pezizomycotina</taxon>
        <taxon>Dothideomycetes</taxon>
        <taxon>Dothideomycetes incertae sedis</taxon>
        <taxon>Phaeotrichales</taxon>
        <taxon>Phaeotrichaceae</taxon>
        <taxon>Trichodelitschia</taxon>
    </lineage>
</organism>
<dbReference type="Proteomes" id="UP000799640">
    <property type="component" value="Unassembled WGS sequence"/>
</dbReference>
<dbReference type="SUPFAM" id="SSF51735">
    <property type="entry name" value="NAD(P)-binding Rossmann-fold domains"/>
    <property type="match status" value="1"/>
</dbReference>
<evidence type="ECO:0000256" key="2">
    <source>
        <dbReference type="ARBA" id="ARBA00022857"/>
    </source>
</evidence>
<keyword evidence="2" id="KW-0521">NADP</keyword>
<evidence type="ECO:0000313" key="6">
    <source>
        <dbReference type="Proteomes" id="UP000799640"/>
    </source>
</evidence>
<dbReference type="GO" id="GO:0050664">
    <property type="term" value="F:oxidoreductase activity, acting on NAD(P)H, oxygen as acceptor"/>
    <property type="evidence" value="ECO:0007669"/>
    <property type="project" value="TreeGrafter"/>
</dbReference>
<dbReference type="AlphaFoldDB" id="A0A6G1HJF7"/>
<gene>
    <name evidence="5" type="ORF">EJ06DRAFT_534333</name>
</gene>
<dbReference type="InterPro" id="IPR020904">
    <property type="entry name" value="Sc_DH/Rdtase_CS"/>
</dbReference>
<evidence type="ECO:0000256" key="3">
    <source>
        <dbReference type="ARBA" id="ARBA00023002"/>
    </source>
</evidence>
<dbReference type="InterPro" id="IPR002347">
    <property type="entry name" value="SDR_fam"/>
</dbReference>
<dbReference type="SMART" id="SM00822">
    <property type="entry name" value="PKS_KR"/>
    <property type="match status" value="1"/>
</dbReference>
<dbReference type="Gene3D" id="3.40.50.720">
    <property type="entry name" value="NAD(P)-binding Rossmann-like Domain"/>
    <property type="match status" value="1"/>
</dbReference>
<evidence type="ECO:0000259" key="4">
    <source>
        <dbReference type="SMART" id="SM00822"/>
    </source>
</evidence>
<dbReference type="EMBL" id="ML996708">
    <property type="protein sequence ID" value="KAF2396198.1"/>
    <property type="molecule type" value="Genomic_DNA"/>
</dbReference>